<dbReference type="InterPro" id="IPR011051">
    <property type="entry name" value="RmlC_Cupin_sf"/>
</dbReference>
<dbReference type="PANTHER" id="PTHR41517">
    <property type="entry name" value="1,2-DIOXYGENASE PROTEIN-RELATED"/>
    <property type="match status" value="1"/>
</dbReference>
<evidence type="ECO:0000313" key="5">
    <source>
        <dbReference type="Proteomes" id="UP000191112"/>
    </source>
</evidence>
<proteinExistence type="predicted"/>
<evidence type="ECO:0000256" key="2">
    <source>
        <dbReference type="ARBA" id="ARBA00023002"/>
    </source>
</evidence>
<dbReference type="STRING" id="619805.SAMN05660477_01315"/>
<dbReference type="PANTHER" id="PTHR41517:SF1">
    <property type="entry name" value="CUPIN"/>
    <property type="match status" value="1"/>
</dbReference>
<dbReference type="InterPro" id="IPR047183">
    <property type="entry name" value="GDO-like"/>
</dbReference>
<keyword evidence="1 4" id="KW-0223">Dioxygenase</keyword>
<evidence type="ECO:0000256" key="1">
    <source>
        <dbReference type="ARBA" id="ARBA00022964"/>
    </source>
</evidence>
<dbReference type="AlphaFoldDB" id="A0A1T5EDZ1"/>
<protein>
    <submittedName>
        <fullName evidence="4">Gentisate 1,2-dioxygenase</fullName>
    </submittedName>
</protein>
<keyword evidence="2" id="KW-0560">Oxidoreductase</keyword>
<dbReference type="GO" id="GO:0051213">
    <property type="term" value="F:dioxygenase activity"/>
    <property type="evidence" value="ECO:0007669"/>
    <property type="project" value="UniProtKB-KW"/>
</dbReference>
<dbReference type="EMBL" id="FUYZ01000003">
    <property type="protein sequence ID" value="SKB81935.1"/>
    <property type="molecule type" value="Genomic_DNA"/>
</dbReference>
<dbReference type="CDD" id="cd06992">
    <property type="entry name" value="cupin_GDO-like_C"/>
    <property type="match status" value="1"/>
</dbReference>
<dbReference type="OrthoDB" id="285029at2"/>
<gene>
    <name evidence="4" type="ORF">SAMN05660477_01315</name>
</gene>
<reference evidence="4 5" key="1">
    <citation type="submission" date="2017-02" db="EMBL/GenBank/DDBJ databases">
        <authorList>
            <person name="Peterson S.W."/>
        </authorList>
    </citation>
    <scope>NUCLEOTIDE SEQUENCE [LARGE SCALE GENOMIC DNA]</scope>
    <source>
        <strain evidence="4 5">DSM 22323</strain>
    </source>
</reference>
<evidence type="ECO:0000259" key="3">
    <source>
        <dbReference type="Pfam" id="PF07883"/>
    </source>
</evidence>
<evidence type="ECO:0000313" key="4">
    <source>
        <dbReference type="EMBL" id="SKB81935.1"/>
    </source>
</evidence>
<dbReference type="Pfam" id="PF07883">
    <property type="entry name" value="Cupin_2"/>
    <property type="match status" value="2"/>
</dbReference>
<feature type="domain" description="Cupin type-2" evidence="3">
    <location>
        <begin position="105"/>
        <end position="172"/>
    </location>
</feature>
<dbReference type="InterPro" id="IPR013096">
    <property type="entry name" value="Cupin_2"/>
</dbReference>
<dbReference type="RefSeq" id="WP_079666577.1">
    <property type="nucleotide sequence ID" value="NZ_FUYZ01000003.1"/>
</dbReference>
<sequence>METNYSDDIYGRAKVKGSEELEKYYDELKDMDTGALWTVANDIEPWEPHTISAPMFWSYEKLRPFVLEAARLVTPGEAGRRVVYLQNKNRIKEKAAVGLLYAGIQITQPGEFTPAHRHAASALRFIMEGAKGYTIVDGNKIELGVRDFVITPNSAWHEHGVEKDGQTCIWLDGLDIPMINAFEANDYAVLEEEKGGQDLVVAENYSPMSYSGAGVIPIDREWNKPYSPLFKYSWENTRNAIQNLAKVSDGTPYDGYIMRYANPLTGGHPMLTMGATMQMLKPGQKTKAHKHTGSSVFQVAQGEGYVIIDGVKYDFKEKDTFCIPSWLYHEFANTSETEELYLFSFNDFPTVEKLGFYQEKAHPEGHQQLK</sequence>
<dbReference type="Proteomes" id="UP000191112">
    <property type="component" value="Unassembled WGS sequence"/>
</dbReference>
<keyword evidence="5" id="KW-1185">Reference proteome</keyword>
<accession>A0A1T5EDZ1</accession>
<dbReference type="CDD" id="cd02216">
    <property type="entry name" value="cupin_GDO-like_N"/>
    <property type="match status" value="1"/>
</dbReference>
<dbReference type="Gene3D" id="2.60.120.10">
    <property type="entry name" value="Jelly Rolls"/>
    <property type="match status" value="1"/>
</dbReference>
<organism evidence="4 5">
    <name type="scientific">Soonwooa buanensis</name>
    <dbReference type="NCBI Taxonomy" id="619805"/>
    <lineage>
        <taxon>Bacteria</taxon>
        <taxon>Pseudomonadati</taxon>
        <taxon>Bacteroidota</taxon>
        <taxon>Flavobacteriia</taxon>
        <taxon>Flavobacteriales</taxon>
        <taxon>Weeksellaceae</taxon>
        <taxon>Chryseobacterium group</taxon>
        <taxon>Soonwooa</taxon>
    </lineage>
</organism>
<dbReference type="InterPro" id="IPR014710">
    <property type="entry name" value="RmlC-like_jellyroll"/>
</dbReference>
<dbReference type="SUPFAM" id="SSF51182">
    <property type="entry name" value="RmlC-like cupins"/>
    <property type="match status" value="1"/>
</dbReference>
<name>A0A1T5EDZ1_9FLAO</name>
<feature type="domain" description="Cupin type-2" evidence="3">
    <location>
        <begin position="277"/>
        <end position="340"/>
    </location>
</feature>